<evidence type="ECO:0000256" key="11">
    <source>
        <dbReference type="SAM" id="MobiDB-lite"/>
    </source>
</evidence>
<dbReference type="Pfam" id="PF25597">
    <property type="entry name" value="SH3_retrovirus"/>
    <property type="match status" value="1"/>
</dbReference>
<dbReference type="PANTHER" id="PTHR42648">
    <property type="entry name" value="TRANSPOSASE, PUTATIVE-RELATED"/>
    <property type="match status" value="1"/>
</dbReference>
<keyword evidence="8" id="KW-0239">DNA-directed DNA polymerase</keyword>
<keyword evidence="8" id="KW-0548">Nucleotidyltransferase</keyword>
<dbReference type="InterPro" id="IPR001584">
    <property type="entry name" value="Integrase_cat-core"/>
</dbReference>
<comment type="caution">
    <text evidence="13">The sequence shown here is derived from an EMBL/GenBank/DDBJ whole genome shotgun (WGS) entry which is preliminary data.</text>
</comment>
<evidence type="ECO:0000259" key="12">
    <source>
        <dbReference type="PROSITE" id="PS50994"/>
    </source>
</evidence>
<evidence type="ECO:0000256" key="8">
    <source>
        <dbReference type="ARBA" id="ARBA00022932"/>
    </source>
</evidence>
<dbReference type="GO" id="GO:0003887">
    <property type="term" value="F:DNA-directed DNA polymerase activity"/>
    <property type="evidence" value="ECO:0007669"/>
    <property type="project" value="UniProtKB-KW"/>
</dbReference>
<dbReference type="GO" id="GO:0003964">
    <property type="term" value="F:RNA-directed DNA polymerase activity"/>
    <property type="evidence" value="ECO:0007669"/>
    <property type="project" value="UniProtKB-KW"/>
</dbReference>
<evidence type="ECO:0000256" key="3">
    <source>
        <dbReference type="ARBA" id="ARBA00022759"/>
    </source>
</evidence>
<evidence type="ECO:0000256" key="7">
    <source>
        <dbReference type="ARBA" id="ARBA00022918"/>
    </source>
</evidence>
<dbReference type="SUPFAM" id="SSF53098">
    <property type="entry name" value="Ribonuclease H-like"/>
    <property type="match status" value="1"/>
</dbReference>
<dbReference type="InterPro" id="IPR013103">
    <property type="entry name" value="RVT_2"/>
</dbReference>
<dbReference type="GO" id="GO:0004519">
    <property type="term" value="F:endonuclease activity"/>
    <property type="evidence" value="ECO:0007669"/>
    <property type="project" value="UniProtKB-KW"/>
</dbReference>
<evidence type="ECO:0000313" key="13">
    <source>
        <dbReference type="EMBL" id="GMF37248.1"/>
    </source>
</evidence>
<dbReference type="PROSITE" id="PS50994">
    <property type="entry name" value="INTEGRASE"/>
    <property type="match status" value="1"/>
</dbReference>
<accession>A0A9W7CR95</accession>
<dbReference type="Proteomes" id="UP001165121">
    <property type="component" value="Unassembled WGS sequence"/>
</dbReference>
<dbReference type="InterPro" id="IPR057670">
    <property type="entry name" value="SH3_retrovirus"/>
</dbReference>
<dbReference type="Pfam" id="PF07727">
    <property type="entry name" value="RVT_2"/>
    <property type="match status" value="1"/>
</dbReference>
<reference evidence="13" key="1">
    <citation type="submission" date="2023-04" db="EMBL/GenBank/DDBJ databases">
        <title>Phytophthora fragariaefolia NBRC 109709.</title>
        <authorList>
            <person name="Ichikawa N."/>
            <person name="Sato H."/>
            <person name="Tonouchi N."/>
        </authorList>
    </citation>
    <scope>NUCLEOTIDE SEQUENCE</scope>
    <source>
        <strain evidence="13">NBRC 109709</strain>
    </source>
</reference>
<dbReference type="CDD" id="cd09272">
    <property type="entry name" value="RNase_HI_RT_Ty1"/>
    <property type="match status" value="1"/>
</dbReference>
<gene>
    <name evidence="13" type="ORF">Pfra01_001039100</name>
</gene>
<name>A0A9W7CR95_9STRA</name>
<keyword evidence="14" id="KW-1185">Reference proteome</keyword>
<organism evidence="13 14">
    <name type="scientific">Phytophthora fragariaefolia</name>
    <dbReference type="NCBI Taxonomy" id="1490495"/>
    <lineage>
        <taxon>Eukaryota</taxon>
        <taxon>Sar</taxon>
        <taxon>Stramenopiles</taxon>
        <taxon>Oomycota</taxon>
        <taxon>Peronosporomycetes</taxon>
        <taxon>Peronosporales</taxon>
        <taxon>Peronosporaceae</taxon>
        <taxon>Phytophthora</taxon>
    </lineage>
</organism>
<evidence type="ECO:0000256" key="6">
    <source>
        <dbReference type="ARBA" id="ARBA00022908"/>
    </source>
</evidence>
<dbReference type="GO" id="GO:0003676">
    <property type="term" value="F:nucleic acid binding"/>
    <property type="evidence" value="ECO:0007669"/>
    <property type="project" value="InterPro"/>
</dbReference>
<dbReference type="GO" id="GO:0015074">
    <property type="term" value="P:DNA integration"/>
    <property type="evidence" value="ECO:0007669"/>
    <property type="project" value="UniProtKB-KW"/>
</dbReference>
<evidence type="ECO:0000256" key="1">
    <source>
        <dbReference type="ARBA" id="ARBA00022722"/>
    </source>
</evidence>
<dbReference type="InterPro" id="IPR039537">
    <property type="entry name" value="Retrotran_Ty1/copia-like"/>
</dbReference>
<keyword evidence="10" id="KW-0511">Multifunctional enzyme</keyword>
<proteinExistence type="predicted"/>
<keyword evidence="6" id="KW-0229">DNA integration</keyword>
<keyword evidence="3" id="KW-0255">Endonuclease</keyword>
<dbReference type="InterPro" id="IPR012337">
    <property type="entry name" value="RNaseH-like_sf"/>
</dbReference>
<keyword evidence="8" id="KW-0808">Transferase</keyword>
<dbReference type="PANTHER" id="PTHR42648:SF11">
    <property type="entry name" value="TRANSPOSON TY4-P GAG-POL POLYPROTEIN"/>
    <property type="match status" value="1"/>
</dbReference>
<evidence type="ECO:0000256" key="4">
    <source>
        <dbReference type="ARBA" id="ARBA00022801"/>
    </source>
</evidence>
<dbReference type="GO" id="GO:0016787">
    <property type="term" value="F:hydrolase activity"/>
    <property type="evidence" value="ECO:0007669"/>
    <property type="project" value="UniProtKB-KW"/>
</dbReference>
<evidence type="ECO:0000256" key="2">
    <source>
        <dbReference type="ARBA" id="ARBA00022723"/>
    </source>
</evidence>
<dbReference type="InterPro" id="IPR036397">
    <property type="entry name" value="RNaseH_sf"/>
</dbReference>
<keyword evidence="5" id="KW-0460">Magnesium</keyword>
<feature type="region of interest" description="Disordered" evidence="11">
    <location>
        <begin position="217"/>
        <end position="299"/>
    </location>
</feature>
<dbReference type="SUPFAM" id="SSF56672">
    <property type="entry name" value="DNA/RNA polymerases"/>
    <property type="match status" value="1"/>
</dbReference>
<evidence type="ECO:0000256" key="9">
    <source>
        <dbReference type="ARBA" id="ARBA00023172"/>
    </source>
</evidence>
<dbReference type="GO" id="GO:0046872">
    <property type="term" value="F:metal ion binding"/>
    <property type="evidence" value="ECO:0007669"/>
    <property type="project" value="UniProtKB-KW"/>
</dbReference>
<feature type="domain" description="Integrase catalytic" evidence="12">
    <location>
        <begin position="1"/>
        <end position="123"/>
    </location>
</feature>
<evidence type="ECO:0000256" key="10">
    <source>
        <dbReference type="ARBA" id="ARBA00023268"/>
    </source>
</evidence>
<dbReference type="OrthoDB" id="123488at2759"/>
<protein>
    <submittedName>
        <fullName evidence="13">Unnamed protein product</fullName>
    </submittedName>
</protein>
<keyword evidence="7" id="KW-0695">RNA-directed DNA polymerase</keyword>
<keyword evidence="9" id="KW-0233">DNA recombination</keyword>
<feature type="compositionally biased region" description="Basic and acidic residues" evidence="11">
    <location>
        <begin position="250"/>
        <end position="265"/>
    </location>
</feature>
<dbReference type="GO" id="GO:0006310">
    <property type="term" value="P:DNA recombination"/>
    <property type="evidence" value="ECO:0007669"/>
    <property type="project" value="UniProtKB-KW"/>
</dbReference>
<keyword evidence="4" id="KW-0378">Hydrolase</keyword>
<dbReference type="AlphaFoldDB" id="A0A9W7CR95"/>
<evidence type="ECO:0000313" key="14">
    <source>
        <dbReference type="Proteomes" id="UP001165121"/>
    </source>
</evidence>
<keyword evidence="1" id="KW-0540">Nuclease</keyword>
<dbReference type="InterPro" id="IPR043502">
    <property type="entry name" value="DNA/RNA_pol_sf"/>
</dbReference>
<evidence type="ECO:0000256" key="5">
    <source>
        <dbReference type="ARBA" id="ARBA00022842"/>
    </source>
</evidence>
<keyword evidence="2" id="KW-0479">Metal-binding</keyword>
<dbReference type="Gene3D" id="3.30.420.10">
    <property type="entry name" value="Ribonuclease H-like superfamily/Ribonuclease H"/>
    <property type="match status" value="1"/>
</dbReference>
<sequence length="660" mass="74587">MKKKSEVASKLKEFKAFYETQWGERLKCIRSDNGTEFVNGTVAELCRRNGIMHQRSVSYSPQQNGVAERMNRTIMEKARSLLYYKGVSTGWWAEAVSTAVYLINRSSNAHADATPYELGFKVKPRMDHLRVFGSQGYAHIDDVKRTKLEPKSFRCMFLGYADNVKRYRMFDLERSKIMVSRSASDEAVIPVPLERPPVPDEPMEMADEPIQDIEMDEGEPEQEALRLPPPNRPVSTGLELTEYRPPPQTYHEDQLVFRPETERTRRSQGPVFLLEGGLDLNEERKSEGSDGPPSPKRARIDEDGLIAEAVLAYSASIVEAADPPSPYAQAMASDEAAAWRKAMKAKLRSHERNGTWTLVPRGTDIRPIGCRWVFAKKRDENGRVIRYKARLVAKGFKQKFGVDVFETYSPVANMRSIRVVLAVCVADAYVMEQLDADTAFLNSDLVGRVYMEVPFGIENARNYVCRLDKAIYGLKQAANAWNKTIHRVLLKNVFKSCGADQCVYVKRTQNGFVYVCLYVDDMIIAAKTHKEVQEVKEALKAAFKMKELGPAKFILGMEIDHDQNAGTLMIKQTRYIDDVAERSGKVTVEAFTDADWGSNTDDRRSVSGVMVMIGNGPVVFKSKYQRTVALSSAEAEYMALSLCVQEVLWTRSMLKDMGKE</sequence>
<dbReference type="EMBL" id="BSXT01000994">
    <property type="protein sequence ID" value="GMF37248.1"/>
    <property type="molecule type" value="Genomic_DNA"/>
</dbReference>